<evidence type="ECO:0000256" key="1">
    <source>
        <dbReference type="ARBA" id="ARBA00022490"/>
    </source>
</evidence>
<evidence type="ECO:0000256" key="2">
    <source>
        <dbReference type="ARBA" id="ARBA00022540"/>
    </source>
</evidence>
<comment type="subunit">
    <text evidence="4">Component of the eukaryotic translation initiation factor 3 (eIF-3) complex.</text>
</comment>
<gene>
    <name evidence="7" type="primary">TIF3H1</name>
    <name evidence="7" type="ORF">HK097_008340</name>
</gene>
<comment type="subcellular location">
    <subcellularLocation>
        <location evidence="4">Cytoplasm</location>
    </subcellularLocation>
</comment>
<evidence type="ECO:0000259" key="6">
    <source>
        <dbReference type="PROSITE" id="PS50249"/>
    </source>
</evidence>
<dbReference type="InterPro" id="IPR050242">
    <property type="entry name" value="JAMM_MPN+_peptidase_M67A"/>
</dbReference>
<evidence type="ECO:0000256" key="4">
    <source>
        <dbReference type="HAMAP-Rule" id="MF_03007"/>
    </source>
</evidence>
<dbReference type="Gene3D" id="3.40.140.10">
    <property type="entry name" value="Cytidine Deaminase, domain 2"/>
    <property type="match status" value="1"/>
</dbReference>
<dbReference type="CDD" id="cd08065">
    <property type="entry name" value="MPN_eIF3h"/>
    <property type="match status" value="1"/>
</dbReference>
<name>A0AAD5SDM4_9FUNG</name>
<dbReference type="PANTHER" id="PTHR10410">
    <property type="entry name" value="EUKARYOTIC TRANSLATION INITIATION FACTOR 3 -RELATED"/>
    <property type="match status" value="1"/>
</dbReference>
<dbReference type="InterPro" id="IPR000555">
    <property type="entry name" value="JAMM/MPN+_dom"/>
</dbReference>
<evidence type="ECO:0000256" key="5">
    <source>
        <dbReference type="SAM" id="MobiDB-lite"/>
    </source>
</evidence>
<dbReference type="GO" id="GO:0016282">
    <property type="term" value="C:eukaryotic 43S preinitiation complex"/>
    <property type="evidence" value="ECO:0007669"/>
    <property type="project" value="UniProtKB-UniRule"/>
</dbReference>
<evidence type="ECO:0000313" key="8">
    <source>
        <dbReference type="Proteomes" id="UP001212841"/>
    </source>
</evidence>
<dbReference type="InterPro" id="IPR027524">
    <property type="entry name" value="eIF3h"/>
</dbReference>
<feature type="region of interest" description="Disordered" evidence="5">
    <location>
        <begin position="302"/>
        <end position="327"/>
    </location>
</feature>
<keyword evidence="8" id="KW-1185">Reference proteome</keyword>
<organism evidence="7 8">
    <name type="scientific">Rhizophlyctis rosea</name>
    <dbReference type="NCBI Taxonomy" id="64517"/>
    <lineage>
        <taxon>Eukaryota</taxon>
        <taxon>Fungi</taxon>
        <taxon>Fungi incertae sedis</taxon>
        <taxon>Chytridiomycota</taxon>
        <taxon>Chytridiomycota incertae sedis</taxon>
        <taxon>Chytridiomycetes</taxon>
        <taxon>Rhizophlyctidales</taxon>
        <taxon>Rhizophlyctidaceae</taxon>
        <taxon>Rhizophlyctis</taxon>
    </lineage>
</organism>
<reference evidence="7" key="1">
    <citation type="submission" date="2020-05" db="EMBL/GenBank/DDBJ databases">
        <title>Phylogenomic resolution of chytrid fungi.</title>
        <authorList>
            <person name="Stajich J.E."/>
            <person name="Amses K."/>
            <person name="Simmons R."/>
            <person name="Seto K."/>
            <person name="Myers J."/>
            <person name="Bonds A."/>
            <person name="Quandt C.A."/>
            <person name="Barry K."/>
            <person name="Liu P."/>
            <person name="Grigoriev I."/>
            <person name="Longcore J.E."/>
            <person name="James T.Y."/>
        </authorList>
    </citation>
    <scope>NUCLEOTIDE SEQUENCE</scope>
    <source>
        <strain evidence="7">JEL0318</strain>
    </source>
</reference>
<dbReference type="AlphaFoldDB" id="A0AAD5SDM4"/>
<dbReference type="Pfam" id="PF01398">
    <property type="entry name" value="JAB"/>
    <property type="match status" value="1"/>
</dbReference>
<dbReference type="PROSITE" id="PS50249">
    <property type="entry name" value="MPN"/>
    <property type="match status" value="1"/>
</dbReference>
<dbReference type="GO" id="GO:0003743">
    <property type="term" value="F:translation initiation factor activity"/>
    <property type="evidence" value="ECO:0007669"/>
    <property type="project" value="UniProtKB-UniRule"/>
</dbReference>
<dbReference type="GO" id="GO:0033290">
    <property type="term" value="C:eukaryotic 48S preinitiation complex"/>
    <property type="evidence" value="ECO:0007669"/>
    <property type="project" value="UniProtKB-UniRule"/>
</dbReference>
<dbReference type="SMART" id="SM00232">
    <property type="entry name" value="JAB_MPN"/>
    <property type="match status" value="1"/>
</dbReference>
<dbReference type="Proteomes" id="UP001212841">
    <property type="component" value="Unassembled WGS sequence"/>
</dbReference>
<evidence type="ECO:0000313" key="7">
    <source>
        <dbReference type="EMBL" id="KAJ3050659.1"/>
    </source>
</evidence>
<dbReference type="Pfam" id="PF19445">
    <property type="entry name" value="eIF3h_C"/>
    <property type="match status" value="2"/>
</dbReference>
<keyword evidence="2 4" id="KW-0396">Initiation factor</keyword>
<protein>
    <recommendedName>
        <fullName evidence="4">Eukaryotic translation initiation factor 3 subunit H</fullName>
        <shortName evidence="4">eIF3h</shortName>
    </recommendedName>
</protein>
<feature type="domain" description="MPN" evidence="6">
    <location>
        <begin position="37"/>
        <end position="174"/>
    </location>
</feature>
<dbReference type="InterPro" id="IPR037518">
    <property type="entry name" value="MPN"/>
</dbReference>
<evidence type="ECO:0000256" key="3">
    <source>
        <dbReference type="ARBA" id="ARBA00022917"/>
    </source>
</evidence>
<dbReference type="GO" id="GO:0005852">
    <property type="term" value="C:eukaryotic translation initiation factor 3 complex"/>
    <property type="evidence" value="ECO:0007669"/>
    <property type="project" value="UniProtKB-UniRule"/>
</dbReference>
<proteinExistence type="inferred from homology"/>
<comment type="similarity">
    <text evidence="4">Belongs to the eIF-3 subunit H family.</text>
</comment>
<dbReference type="InterPro" id="IPR045810">
    <property type="entry name" value="eIF3h_C"/>
</dbReference>
<sequence length="389" mass="43797">MATKLNAASALRKDPIESINLEGLDPALLATKPLHEVQLDALVVLKIVKHCRDYQPTTATGQLLGIDVAGSLEVTNCFPFTSKSHDDQDEGADEMDGAEYQLQMLRCLRKLNFDANTVGWYQSTYLGSFWNQSLIETQYNYQKTFAQSVVIVYDPTRTTQGNLCLRALRLSDTFMELYQNRKFTMESLIQHKLTPTSIFQSLPVKIRNSHLLSALLHELDENTSHSPSLRDSISQPASTFTPRIAADISPLSTNFDNLELGAEAYLERHLEYLGETVEEHGQEQWRWQGWQRSLHKEQQRLQQTVSKRRGENATRASQGLPPVYGDEDLQVSSPALTKLLASEPSRLETLIITNQIDTYCKQINQFAGPAMSKMFVAKSVRQDAQAASS</sequence>
<comment type="caution">
    <text evidence="7">The sequence shown here is derived from an EMBL/GenBank/DDBJ whole genome shotgun (WGS) entry which is preliminary data.</text>
</comment>
<accession>A0AAD5SDM4</accession>
<dbReference type="HAMAP" id="MF_03007">
    <property type="entry name" value="eIF3h"/>
    <property type="match status" value="1"/>
</dbReference>
<dbReference type="EMBL" id="JADGJD010000487">
    <property type="protein sequence ID" value="KAJ3050659.1"/>
    <property type="molecule type" value="Genomic_DNA"/>
</dbReference>
<dbReference type="GO" id="GO:0001732">
    <property type="term" value="P:formation of cytoplasmic translation initiation complex"/>
    <property type="evidence" value="ECO:0007669"/>
    <property type="project" value="UniProtKB-UniRule"/>
</dbReference>
<comment type="function">
    <text evidence="4">Component of the eukaryotic translation initiation factor 3 (eIF-3) complex, which is involved in protein synthesis of a specialized repertoire of mRNAs and, together with other initiation factors, stimulates binding of mRNA and methionyl-tRNAi to the 40S ribosome. The eIF-3 complex specifically targets and initiates translation of a subset of mRNAs involved in cell proliferation.</text>
</comment>
<dbReference type="GO" id="GO:0008237">
    <property type="term" value="F:metallopeptidase activity"/>
    <property type="evidence" value="ECO:0007669"/>
    <property type="project" value="InterPro"/>
</dbReference>
<keyword evidence="3 4" id="KW-0648">Protein biosynthesis</keyword>
<keyword evidence="1 4" id="KW-0963">Cytoplasm</keyword>